<keyword evidence="1" id="KW-0472">Membrane</keyword>
<sequence length="231" mass="26651">MEKYIDPVYLNANQGVLALFIFLFGLVIASFSWIVKYLNNKPKFKINTIDGPTFACTFKTGRIYNGYEAHITAVVLYLNLKNIGNLPSSIEKIHIAYKWNIIPFSLNWVKYRLGWFWIKNQTVALDDFQIKIGDRVKVYPFLTQLNKHSPNRIEKFIQIGKGINGIVYFEQAESWGAMSPVIKNKKTKIKICIVDSFGKRHKKVVVIPTLELEEALKYNPSFGMTYQTLSN</sequence>
<evidence type="ECO:0000313" key="2">
    <source>
        <dbReference type="EMBL" id="RZF49697.1"/>
    </source>
</evidence>
<comment type="caution">
    <text evidence="2">The sequence shown here is derived from an EMBL/GenBank/DDBJ whole genome shotgun (WGS) entry which is preliminary data.</text>
</comment>
<keyword evidence="1" id="KW-0812">Transmembrane</keyword>
<gene>
    <name evidence="2" type="ORF">EXE30_14710</name>
</gene>
<protein>
    <submittedName>
        <fullName evidence="2">Uncharacterized protein</fullName>
    </submittedName>
</protein>
<keyword evidence="3" id="KW-1185">Reference proteome</keyword>
<proteinExistence type="predicted"/>
<dbReference type="EMBL" id="SGIM01000016">
    <property type="protein sequence ID" value="RZF49697.1"/>
    <property type="molecule type" value="Genomic_DNA"/>
</dbReference>
<keyword evidence="1" id="KW-1133">Transmembrane helix</keyword>
<dbReference type="AlphaFoldDB" id="A0A4Q6XG80"/>
<accession>A0A4Q6XG80</accession>
<evidence type="ECO:0000256" key="1">
    <source>
        <dbReference type="SAM" id="Phobius"/>
    </source>
</evidence>
<dbReference type="RefSeq" id="WP_130163046.1">
    <property type="nucleotide sequence ID" value="NZ_SGIM01000016.1"/>
</dbReference>
<evidence type="ECO:0000313" key="3">
    <source>
        <dbReference type="Proteomes" id="UP000292110"/>
    </source>
</evidence>
<reference evidence="2 3" key="1">
    <citation type="submission" date="2019-02" db="EMBL/GenBank/DDBJ databases">
        <title>The draft genome of Acinetobacter halotolerans strain JCM 31009.</title>
        <authorList>
            <person name="Qin J."/>
            <person name="Feng Y."/>
            <person name="Nemec A."/>
            <person name="Zong Z."/>
        </authorList>
    </citation>
    <scope>NUCLEOTIDE SEQUENCE [LARGE SCALE GENOMIC DNA]</scope>
    <source>
        <strain evidence="2 3">JCM 31009</strain>
    </source>
</reference>
<organism evidence="2 3">
    <name type="scientific">Acinetobacter halotolerans</name>
    <dbReference type="NCBI Taxonomy" id="1752076"/>
    <lineage>
        <taxon>Bacteria</taxon>
        <taxon>Pseudomonadati</taxon>
        <taxon>Pseudomonadota</taxon>
        <taxon>Gammaproteobacteria</taxon>
        <taxon>Moraxellales</taxon>
        <taxon>Moraxellaceae</taxon>
        <taxon>Acinetobacter</taxon>
    </lineage>
</organism>
<feature type="transmembrane region" description="Helical" evidence="1">
    <location>
        <begin position="16"/>
        <end position="35"/>
    </location>
</feature>
<dbReference type="Proteomes" id="UP000292110">
    <property type="component" value="Unassembled WGS sequence"/>
</dbReference>
<name>A0A4Q6XG80_9GAMM</name>